<evidence type="ECO:0000256" key="3">
    <source>
        <dbReference type="ARBA" id="ARBA00022741"/>
    </source>
</evidence>
<evidence type="ECO:0000256" key="5">
    <source>
        <dbReference type="ARBA" id="ARBA00022840"/>
    </source>
</evidence>
<comment type="similarity">
    <text evidence="1">Belongs to the GHMP kinase family. GalK subfamily.</text>
</comment>
<reference evidence="9" key="2">
    <citation type="submission" date="2025-08" db="UniProtKB">
        <authorList>
            <consortium name="Ensembl"/>
        </authorList>
    </citation>
    <scope>IDENTIFICATION</scope>
    <source>
        <strain evidence="9">Brown Norway</strain>
    </source>
</reference>
<accession>A0ABK0LZC6</accession>
<evidence type="ECO:0000256" key="2">
    <source>
        <dbReference type="ARBA" id="ARBA00022679"/>
    </source>
</evidence>
<dbReference type="InterPro" id="IPR006206">
    <property type="entry name" value="Mevalonate/galactokinase"/>
</dbReference>
<keyword evidence="10" id="KW-1185">Reference proteome</keyword>
<dbReference type="InterPro" id="IPR036554">
    <property type="entry name" value="GHMP_kinase_C_sf"/>
</dbReference>
<reference evidence="9" key="3">
    <citation type="submission" date="2025-09" db="UniProtKB">
        <authorList>
            <consortium name="Ensembl"/>
        </authorList>
    </citation>
    <scope>IDENTIFICATION</scope>
    <source>
        <strain evidence="9">Brown Norway</strain>
    </source>
</reference>
<evidence type="ECO:0000259" key="7">
    <source>
        <dbReference type="Pfam" id="PF08544"/>
    </source>
</evidence>
<dbReference type="Pfam" id="PF08544">
    <property type="entry name" value="GHMP_kinases_C"/>
    <property type="match status" value="1"/>
</dbReference>
<dbReference type="Gene3D" id="3.30.230.10">
    <property type="match status" value="1"/>
</dbReference>
<keyword evidence="3" id="KW-0547">Nucleotide-binding</keyword>
<feature type="domain" description="GHMP kinase C-terminal" evidence="7">
    <location>
        <begin position="354"/>
        <end position="429"/>
    </location>
</feature>
<dbReference type="PROSITE" id="PS00627">
    <property type="entry name" value="GHMP_KINASES_ATP"/>
    <property type="match status" value="1"/>
</dbReference>
<evidence type="ECO:0000313" key="9">
    <source>
        <dbReference type="Ensembl" id="ENSRNOP00000107937.1"/>
    </source>
</evidence>
<proteinExistence type="evidence at protein level"/>
<keyword evidence="4" id="KW-0418">Kinase</keyword>
<dbReference type="InterPro" id="IPR019741">
    <property type="entry name" value="Galactokinase_CS"/>
</dbReference>
<name>A0ABK0LZC6_RAT</name>
<dbReference type="NCBIfam" id="TIGR00131">
    <property type="entry name" value="gal_kin"/>
    <property type="match status" value="1"/>
</dbReference>
<dbReference type="InterPro" id="IPR020568">
    <property type="entry name" value="Ribosomal_Su5_D2-typ_SF"/>
</dbReference>
<feature type="domain" description="Galactokinase N-terminal" evidence="8">
    <location>
        <begin position="25"/>
        <end position="73"/>
    </location>
</feature>
<dbReference type="InterPro" id="IPR019539">
    <property type="entry name" value="GalKase_N"/>
</dbReference>
<dbReference type="PANTHER" id="PTHR10457">
    <property type="entry name" value="MEVALONATE KINASE/GALACTOKINASE"/>
    <property type="match status" value="1"/>
</dbReference>
<evidence type="ECO:0000256" key="4">
    <source>
        <dbReference type="ARBA" id="ARBA00022777"/>
    </source>
</evidence>
<keyword evidence="5" id="KW-0067">ATP-binding</keyword>
<dbReference type="PROSITE" id="PS00106">
    <property type="entry name" value="GALACTOKINASE"/>
    <property type="match status" value="1"/>
</dbReference>
<dbReference type="GeneTree" id="ENSGT00950000183187"/>
<dbReference type="PRINTS" id="PR00473">
    <property type="entry name" value="GALCTOKINASE"/>
</dbReference>
<sequence length="516" mass="56983">MAAEDPATRRVQVAEHPRLLKLKEMFNSKFGSTPKFYVRAPGRVNIIGEHIDYCGYSVLPMAVEQDMLIAVGPVKTQTLQLANTDPLYPDFSTTANNICIDKTQPLWHNYFLCGFKGIQEHFGLTQLPGMNCLVDGNIPPSSGLSSSSALVCCAGLVTLTVLGMRLSKVELAEICAKSERYIGTEGGGMDQSISFLAEEGTAKLIEFSPLRATDVKLPSGAVFVIANSCVEMNKAATSHFNVRVMECRLAAKVLAKHKGLQWDKVLRLEEVQSELGISLEEMLLVTEDALHAEPYSREEICKCLGISLEELRTQILSPNTQGELTFKLYQRAKHVYSEAARVLQFKQVCEAAPDNAVQLLGELMNQSHRSCRDMYECSCPELDQLVDICRKFGAKGSRLTGAGWGGCTVSLVPADTLSSFLASVHEAYYQGNMSRLAREKHSLFATKPGGRQWRQRFSVLWSGLVEHFIPRAWLQGRVASHSMGKEPFGDKSNCSLLDVTTAVVGLYQTKTERDIL</sequence>
<gene>
    <name evidence="9" type="primary">Galk2</name>
</gene>
<dbReference type="InterPro" id="IPR006203">
    <property type="entry name" value="GHMP_knse_ATP-bd_CS"/>
</dbReference>
<protein>
    <submittedName>
        <fullName evidence="9">Galactokinase 2</fullName>
    </submittedName>
</protein>
<dbReference type="Proteomes" id="UP000002494">
    <property type="component" value="Chromosome 3"/>
</dbReference>
<dbReference type="Gene3D" id="1.20.1440.340">
    <property type="match status" value="1"/>
</dbReference>
<keyword evidence="2" id="KW-0808">Transferase</keyword>
<dbReference type="SUPFAM" id="SSF55060">
    <property type="entry name" value="GHMP Kinase, C-terminal domain"/>
    <property type="match status" value="1"/>
</dbReference>
<dbReference type="PANTHER" id="PTHR10457:SF7">
    <property type="entry name" value="GALACTOKINASE-RELATED"/>
    <property type="match status" value="1"/>
</dbReference>
<feature type="domain" description="GHMP kinase N-terminal" evidence="6">
    <location>
        <begin position="109"/>
        <end position="196"/>
    </location>
</feature>
<evidence type="ECO:0000256" key="1">
    <source>
        <dbReference type="ARBA" id="ARBA00006566"/>
    </source>
</evidence>
<dbReference type="Pfam" id="PF10509">
    <property type="entry name" value="GalKase_gal_bdg"/>
    <property type="match status" value="1"/>
</dbReference>
<dbReference type="Pfam" id="PF00288">
    <property type="entry name" value="GHMP_kinases_N"/>
    <property type="match status" value="1"/>
</dbReference>
<dbReference type="InterPro" id="IPR014721">
    <property type="entry name" value="Ribsml_uS5_D2-typ_fold_subgr"/>
</dbReference>
<dbReference type="PIRSF" id="PIRSF000530">
    <property type="entry name" value="Galactokinase"/>
    <property type="match status" value="1"/>
</dbReference>
<dbReference type="Gene3D" id="3.30.70.3170">
    <property type="match status" value="1"/>
</dbReference>
<dbReference type="PRINTS" id="PR00959">
    <property type="entry name" value="MEVGALKINASE"/>
</dbReference>
<dbReference type="InterPro" id="IPR000705">
    <property type="entry name" value="Galactokinase"/>
</dbReference>
<evidence type="ECO:0000259" key="8">
    <source>
        <dbReference type="Pfam" id="PF10509"/>
    </source>
</evidence>
<dbReference type="InterPro" id="IPR006204">
    <property type="entry name" value="GHMP_kinase_N_dom"/>
</dbReference>
<evidence type="ECO:0007829" key="11">
    <source>
        <dbReference type="PeptideAtlas" id="A0ABK0LZC6"/>
    </source>
</evidence>
<evidence type="ECO:0000313" key="10">
    <source>
        <dbReference type="Proteomes" id="UP000002494"/>
    </source>
</evidence>
<dbReference type="Ensembl" id="ENSRNOT00000127430.1">
    <property type="protein sequence ID" value="ENSRNOP00000107937.1"/>
    <property type="gene ID" value="ENSRNOG00000009289.8"/>
</dbReference>
<keyword evidence="11" id="KW-1267">Proteomics identification</keyword>
<evidence type="ECO:0000259" key="6">
    <source>
        <dbReference type="Pfam" id="PF00288"/>
    </source>
</evidence>
<dbReference type="SUPFAM" id="SSF54211">
    <property type="entry name" value="Ribosomal protein S5 domain 2-like"/>
    <property type="match status" value="1"/>
</dbReference>
<organism evidence="9 10">
    <name type="scientific">Rattus norvegicus</name>
    <name type="common">Rat</name>
    <dbReference type="NCBI Taxonomy" id="10116"/>
    <lineage>
        <taxon>Eukaryota</taxon>
        <taxon>Metazoa</taxon>
        <taxon>Chordata</taxon>
        <taxon>Craniata</taxon>
        <taxon>Vertebrata</taxon>
        <taxon>Euteleostomi</taxon>
        <taxon>Mammalia</taxon>
        <taxon>Eutheria</taxon>
        <taxon>Euarchontoglires</taxon>
        <taxon>Glires</taxon>
        <taxon>Rodentia</taxon>
        <taxon>Myomorpha</taxon>
        <taxon>Muroidea</taxon>
        <taxon>Muridae</taxon>
        <taxon>Murinae</taxon>
        <taxon>Rattus</taxon>
    </lineage>
</organism>
<reference evidence="9" key="1">
    <citation type="submission" date="2024-01" db="EMBL/GenBank/DDBJ databases">
        <title>GRCr8: a new rat reference genome assembly contstructed from accurate long reads and long range scaffolding.</title>
        <authorList>
            <person name="Doris P.A."/>
            <person name="Kalbfleisch T."/>
            <person name="Li K."/>
            <person name="Howe K."/>
            <person name="Wood J."/>
        </authorList>
    </citation>
    <scope>NUCLEOTIDE SEQUENCE [LARGE SCALE GENOMIC DNA]</scope>
    <source>
        <strain evidence="9">Brown Norway</strain>
    </source>
</reference>
<dbReference type="InterPro" id="IPR013750">
    <property type="entry name" value="GHMP_kinase_C_dom"/>
</dbReference>
<dbReference type="RGD" id="1308691">
    <property type="gene designation" value="Galk2"/>
</dbReference>